<evidence type="ECO:0000313" key="4">
    <source>
        <dbReference type="Proteomes" id="UP001642409"/>
    </source>
</evidence>
<dbReference type="EMBL" id="CAXDID020000397">
    <property type="protein sequence ID" value="CAL6087003.1"/>
    <property type="molecule type" value="Genomic_DNA"/>
</dbReference>
<keyword evidence="1" id="KW-0812">Transmembrane</keyword>
<keyword evidence="1" id="KW-0472">Membrane</keyword>
<sequence length="101" mass="11221">MCIISRKKKMTCSLQCEATCDPLKCKSDKTGEKPSCKPLVSGGAVAGIVVGLWFLISLCIMMLCFMKRRKQKEAKDEAEITNRDNQLQAGILRIELAGIRE</sequence>
<evidence type="ECO:0000256" key="1">
    <source>
        <dbReference type="SAM" id="Phobius"/>
    </source>
</evidence>
<keyword evidence="1" id="KW-1133">Transmembrane helix</keyword>
<evidence type="ECO:0000313" key="2">
    <source>
        <dbReference type="EMBL" id="CAI9977943.1"/>
    </source>
</evidence>
<dbReference type="AlphaFoldDB" id="A0AA86RQT8"/>
<name>A0AA86RQT8_9EUKA</name>
<organism evidence="2">
    <name type="scientific">Hexamita inflata</name>
    <dbReference type="NCBI Taxonomy" id="28002"/>
    <lineage>
        <taxon>Eukaryota</taxon>
        <taxon>Metamonada</taxon>
        <taxon>Diplomonadida</taxon>
        <taxon>Hexamitidae</taxon>
        <taxon>Hexamitinae</taxon>
        <taxon>Hexamita</taxon>
    </lineage>
</organism>
<protein>
    <submittedName>
        <fullName evidence="3">Hypothetical_protein</fullName>
    </submittedName>
</protein>
<evidence type="ECO:0000313" key="3">
    <source>
        <dbReference type="EMBL" id="CAL6087003.1"/>
    </source>
</evidence>
<reference evidence="2" key="1">
    <citation type="submission" date="2023-06" db="EMBL/GenBank/DDBJ databases">
        <authorList>
            <person name="Kurt Z."/>
        </authorList>
    </citation>
    <scope>NUCLEOTIDE SEQUENCE</scope>
</reference>
<dbReference type="EMBL" id="CATOUU010001181">
    <property type="protein sequence ID" value="CAI9977943.1"/>
    <property type="molecule type" value="Genomic_DNA"/>
</dbReference>
<proteinExistence type="predicted"/>
<gene>
    <name evidence="3" type="ORF">HINF_LOCUS63438</name>
    <name evidence="2" type="ORF">HINF_LOCUS65588</name>
</gene>
<keyword evidence="4" id="KW-1185">Reference proteome</keyword>
<reference evidence="3 4" key="2">
    <citation type="submission" date="2024-07" db="EMBL/GenBank/DDBJ databases">
        <authorList>
            <person name="Akdeniz Z."/>
        </authorList>
    </citation>
    <scope>NUCLEOTIDE SEQUENCE [LARGE SCALE GENOMIC DNA]</scope>
</reference>
<comment type="caution">
    <text evidence="2">The sequence shown here is derived from an EMBL/GenBank/DDBJ whole genome shotgun (WGS) entry which is preliminary data.</text>
</comment>
<dbReference type="Proteomes" id="UP001642409">
    <property type="component" value="Unassembled WGS sequence"/>
</dbReference>
<accession>A0AA86RQT8</accession>
<feature type="transmembrane region" description="Helical" evidence="1">
    <location>
        <begin position="44"/>
        <end position="65"/>
    </location>
</feature>